<evidence type="ECO:0000256" key="1">
    <source>
        <dbReference type="ARBA" id="ARBA00004651"/>
    </source>
</evidence>
<evidence type="ECO:0000256" key="6">
    <source>
        <dbReference type="SAM" id="Phobius"/>
    </source>
</evidence>
<evidence type="ECO:0000313" key="8">
    <source>
        <dbReference type="EMBL" id="SFE62008.1"/>
    </source>
</evidence>
<comment type="subcellular location">
    <subcellularLocation>
        <location evidence="1">Cell membrane</location>
        <topology evidence="1">Multi-pass membrane protein</topology>
    </subcellularLocation>
</comment>
<dbReference type="RefSeq" id="WP_149757391.1">
    <property type="nucleotide sequence ID" value="NZ_FOMS01000012.1"/>
</dbReference>
<evidence type="ECO:0000256" key="5">
    <source>
        <dbReference type="ARBA" id="ARBA00023136"/>
    </source>
</evidence>
<keyword evidence="4 6" id="KW-1133">Transmembrane helix</keyword>
<feature type="transmembrane region" description="Helical" evidence="6">
    <location>
        <begin position="12"/>
        <end position="30"/>
    </location>
</feature>
<proteinExistence type="predicted"/>
<sequence length="287" mass="29452">MGIVTTFLHHALDLADAFAMLALAALAYAPAMRLFGRSVARWLGGVAFGVVAALQLMTPVMLPIGALIDMRALPVALAAAFLGWRGALPSLAIAAAARSWTGGGGAEAGFAALVLAAGAGLLWRRLTDERDRRGLPALECLGLLICLHLLPVFAAADGLRPALMAGVVPVLAVLNIAGAVTVGWLLEQARWDSEAPAETLASASGRIPDAGTGFARPRSDAAAETVCDLAPVWVSAGTQNGPPEALGAEALPDPGADGEVYGVVARSLFDRTDSMMTRRDSTADKPA</sequence>
<name>A0A1I2C1J1_9RHOB</name>
<reference evidence="8 9" key="1">
    <citation type="submission" date="2016-10" db="EMBL/GenBank/DDBJ databases">
        <authorList>
            <person name="Varghese N."/>
            <person name="Submissions S."/>
        </authorList>
    </citation>
    <scope>NUCLEOTIDE SEQUENCE [LARGE SCALE GENOMIC DNA]</scope>
    <source>
        <strain evidence="9">YIM D21,KCTC 23444,ACCC 10710</strain>
    </source>
</reference>
<evidence type="ECO:0000256" key="2">
    <source>
        <dbReference type="ARBA" id="ARBA00022475"/>
    </source>
</evidence>
<feature type="transmembrane region" description="Helical" evidence="6">
    <location>
        <begin position="103"/>
        <end position="123"/>
    </location>
</feature>
<evidence type="ECO:0000256" key="3">
    <source>
        <dbReference type="ARBA" id="ARBA00022692"/>
    </source>
</evidence>
<dbReference type="EMBL" id="FOMS01000012">
    <property type="protein sequence ID" value="SFE62008.1"/>
    <property type="molecule type" value="Genomic_DNA"/>
</dbReference>
<feature type="transmembrane region" description="Helical" evidence="6">
    <location>
        <begin position="42"/>
        <end position="68"/>
    </location>
</feature>
<dbReference type="InterPro" id="IPR011620">
    <property type="entry name" value="Sig_transdc_His_kinase_LytS_TM"/>
</dbReference>
<keyword evidence="2" id="KW-1003">Cell membrane</keyword>
<evidence type="ECO:0000259" key="7">
    <source>
        <dbReference type="Pfam" id="PF07694"/>
    </source>
</evidence>
<keyword evidence="9" id="KW-1185">Reference proteome</keyword>
<dbReference type="Pfam" id="PF07694">
    <property type="entry name" value="5TM-5TMR_LYT"/>
    <property type="match status" value="1"/>
</dbReference>
<feature type="transmembrane region" description="Helical" evidence="6">
    <location>
        <begin position="162"/>
        <end position="186"/>
    </location>
</feature>
<feature type="transmembrane region" description="Helical" evidence="6">
    <location>
        <begin position="135"/>
        <end position="156"/>
    </location>
</feature>
<dbReference type="GO" id="GO:0005886">
    <property type="term" value="C:plasma membrane"/>
    <property type="evidence" value="ECO:0007669"/>
    <property type="project" value="UniProtKB-SubCell"/>
</dbReference>
<feature type="transmembrane region" description="Helical" evidence="6">
    <location>
        <begin position="75"/>
        <end position="97"/>
    </location>
</feature>
<dbReference type="AlphaFoldDB" id="A0A1I2C1J1"/>
<protein>
    <submittedName>
        <fullName evidence="8">5TMR of 5TMR-LYT</fullName>
    </submittedName>
</protein>
<dbReference type="OrthoDB" id="7820220at2"/>
<keyword evidence="3 6" id="KW-0812">Transmembrane</keyword>
<dbReference type="GO" id="GO:0000155">
    <property type="term" value="F:phosphorelay sensor kinase activity"/>
    <property type="evidence" value="ECO:0007669"/>
    <property type="project" value="InterPro"/>
</dbReference>
<feature type="domain" description="Signal transduction histidine kinase 5TM receptor LytS transmembrane region" evidence="7">
    <location>
        <begin position="39"/>
        <end position="182"/>
    </location>
</feature>
<dbReference type="GO" id="GO:0071555">
    <property type="term" value="P:cell wall organization"/>
    <property type="evidence" value="ECO:0007669"/>
    <property type="project" value="InterPro"/>
</dbReference>
<dbReference type="Proteomes" id="UP000325289">
    <property type="component" value="Unassembled WGS sequence"/>
</dbReference>
<accession>A0A1I2C1J1</accession>
<gene>
    <name evidence="8" type="ORF">SAMN04515678_11267</name>
</gene>
<evidence type="ECO:0000256" key="4">
    <source>
        <dbReference type="ARBA" id="ARBA00022989"/>
    </source>
</evidence>
<keyword evidence="5 6" id="KW-0472">Membrane</keyword>
<organism evidence="8 9">
    <name type="scientific">Roseivivax sediminis</name>
    <dbReference type="NCBI Taxonomy" id="936889"/>
    <lineage>
        <taxon>Bacteria</taxon>
        <taxon>Pseudomonadati</taxon>
        <taxon>Pseudomonadota</taxon>
        <taxon>Alphaproteobacteria</taxon>
        <taxon>Rhodobacterales</taxon>
        <taxon>Roseobacteraceae</taxon>
        <taxon>Roseivivax</taxon>
    </lineage>
</organism>
<evidence type="ECO:0000313" key="9">
    <source>
        <dbReference type="Proteomes" id="UP000325289"/>
    </source>
</evidence>